<evidence type="ECO:0000256" key="1">
    <source>
        <dbReference type="ARBA" id="ARBA00005417"/>
    </source>
</evidence>
<evidence type="ECO:0000313" key="6">
    <source>
        <dbReference type="Proteomes" id="UP000285859"/>
    </source>
</evidence>
<dbReference type="InterPro" id="IPR025302">
    <property type="entry name" value="DrrA1/2-like_C"/>
</dbReference>
<dbReference type="PANTHER" id="PTHR42711">
    <property type="entry name" value="ABC TRANSPORTER ATP-BINDING PROTEIN"/>
    <property type="match status" value="1"/>
</dbReference>
<evidence type="ECO:0000313" key="5">
    <source>
        <dbReference type="EMBL" id="RWR49012.1"/>
    </source>
</evidence>
<dbReference type="EMBL" id="SAXH01000002">
    <property type="protein sequence ID" value="RWR49012.1"/>
    <property type="molecule type" value="Genomic_DNA"/>
</dbReference>
<dbReference type="PANTHER" id="PTHR42711:SF5">
    <property type="entry name" value="ABC TRANSPORTER ATP-BINDING PROTEIN NATA"/>
    <property type="match status" value="1"/>
</dbReference>
<dbReference type="Proteomes" id="UP000285859">
    <property type="component" value="Unassembled WGS sequence"/>
</dbReference>
<name>A0A443LIJ5_9LACT</name>
<dbReference type="InterPro" id="IPR003593">
    <property type="entry name" value="AAA+_ATPase"/>
</dbReference>
<keyword evidence="4 5" id="KW-0067">ATP-binding</keyword>
<evidence type="ECO:0000256" key="3">
    <source>
        <dbReference type="ARBA" id="ARBA00022741"/>
    </source>
</evidence>
<dbReference type="SUPFAM" id="SSF52540">
    <property type="entry name" value="P-loop containing nucleoside triphosphate hydrolases"/>
    <property type="match status" value="1"/>
</dbReference>
<dbReference type="GO" id="GO:0005524">
    <property type="term" value="F:ATP binding"/>
    <property type="evidence" value="ECO:0007669"/>
    <property type="project" value="UniProtKB-KW"/>
</dbReference>
<accession>A0A443LIJ5</accession>
<organism evidence="5 6">
    <name type="scientific">Lactococcus lactis</name>
    <dbReference type="NCBI Taxonomy" id="1358"/>
    <lineage>
        <taxon>Bacteria</taxon>
        <taxon>Bacillati</taxon>
        <taxon>Bacillota</taxon>
        <taxon>Bacilli</taxon>
        <taxon>Lactobacillales</taxon>
        <taxon>Streptococcaceae</taxon>
        <taxon>Lactococcus</taxon>
    </lineage>
</organism>
<dbReference type="AlphaFoldDB" id="A0A443LIJ5"/>
<dbReference type="GO" id="GO:0016887">
    <property type="term" value="F:ATP hydrolysis activity"/>
    <property type="evidence" value="ECO:0007669"/>
    <property type="project" value="InterPro"/>
</dbReference>
<protein>
    <submittedName>
        <fullName evidence="5">ABC transporter ATP-binding protein</fullName>
    </submittedName>
</protein>
<dbReference type="Pfam" id="PF13732">
    <property type="entry name" value="DrrA1-3_C"/>
    <property type="match status" value="1"/>
</dbReference>
<dbReference type="PROSITE" id="PS00211">
    <property type="entry name" value="ABC_TRANSPORTER_1"/>
    <property type="match status" value="1"/>
</dbReference>
<comment type="similarity">
    <text evidence="1">Belongs to the ABC transporter superfamily.</text>
</comment>
<comment type="caution">
    <text evidence="5">The sequence shown here is derived from an EMBL/GenBank/DDBJ whole genome shotgun (WGS) entry which is preliminary data.</text>
</comment>
<dbReference type="InterPro" id="IPR017871">
    <property type="entry name" value="ABC_transporter-like_CS"/>
</dbReference>
<proteinExistence type="inferred from homology"/>
<dbReference type="RefSeq" id="WP_015426941.1">
    <property type="nucleotide sequence ID" value="NZ_CP092748.1"/>
</dbReference>
<dbReference type="InterPro" id="IPR003439">
    <property type="entry name" value="ABC_transporter-like_ATP-bd"/>
</dbReference>
<evidence type="ECO:0000256" key="4">
    <source>
        <dbReference type="ARBA" id="ARBA00022840"/>
    </source>
</evidence>
<evidence type="ECO:0000256" key="2">
    <source>
        <dbReference type="ARBA" id="ARBA00022448"/>
    </source>
</evidence>
<dbReference type="SMART" id="SM00382">
    <property type="entry name" value="AAA"/>
    <property type="match status" value="1"/>
</dbReference>
<dbReference type="InterPro" id="IPR050763">
    <property type="entry name" value="ABC_transporter_ATP-binding"/>
</dbReference>
<dbReference type="PROSITE" id="PS50893">
    <property type="entry name" value="ABC_TRANSPORTER_2"/>
    <property type="match status" value="1"/>
</dbReference>
<gene>
    <name evidence="5" type="ORF">EO246_01655</name>
</gene>
<reference evidence="5 6" key="1">
    <citation type="submission" date="2019-01" db="EMBL/GenBank/DDBJ databases">
        <title>Whole genome sequence of Lactococcus lactis isolated from cow milk.</title>
        <authorList>
            <person name="Sundararaman A."/>
            <person name="Tamang J.-P."/>
            <person name="Halami P."/>
        </authorList>
    </citation>
    <scope>NUCLEOTIDE SEQUENCE [LARGE SCALE GENOMIC DNA]</scope>
    <source>
        <strain evidence="5 6">C2D</strain>
    </source>
</reference>
<sequence length="310" mass="34868">MTLKIDKVRKSFGDKIAVDNLNMVVKPGEVMGLIGQNGAGKTTTFRMILNFISADQGKITWQDGPITQEIKQKIGFLPEERGLYQKMTVEDQILYFAELHGMKRADARIKLQDWMKRLEVVGKPTDKVQTLSKGNAQKIQFIATLIHEPEFLILDEPFTGLDPVNTELLRNEIKRSRDKGAAVIFSNHNMSDVELLSDHLLMLKGGQTILNGTVEAIRDSYGRTRIYLESDLPNEELSVITGVESIEKRGSGRSIKISEAEVGREIFQKVAKDGYVQAFVQSPPSLDEIFRMEAAENNQENLSARSEEIK</sequence>
<dbReference type="Gene3D" id="3.40.50.300">
    <property type="entry name" value="P-loop containing nucleotide triphosphate hydrolases"/>
    <property type="match status" value="1"/>
</dbReference>
<dbReference type="InterPro" id="IPR027417">
    <property type="entry name" value="P-loop_NTPase"/>
</dbReference>
<keyword evidence="2" id="KW-0813">Transport</keyword>
<dbReference type="Pfam" id="PF00005">
    <property type="entry name" value="ABC_tran"/>
    <property type="match status" value="1"/>
</dbReference>
<keyword evidence="3" id="KW-0547">Nucleotide-binding</keyword>